<proteinExistence type="predicted"/>
<comment type="caution">
    <text evidence="1">The sequence shown here is derived from an EMBL/GenBank/DDBJ whole genome shotgun (WGS) entry which is preliminary data.</text>
</comment>
<protein>
    <recommendedName>
        <fullName evidence="3">FXSXX-COOH protein</fullName>
    </recommendedName>
</protein>
<reference evidence="2" key="1">
    <citation type="journal article" date="2019" name="Int. J. Syst. Evol. Microbiol.">
        <title>The Global Catalogue of Microorganisms (GCM) 10K type strain sequencing project: providing services to taxonomists for standard genome sequencing and annotation.</title>
        <authorList>
            <consortium name="The Broad Institute Genomics Platform"/>
            <consortium name="The Broad Institute Genome Sequencing Center for Infectious Disease"/>
            <person name="Wu L."/>
            <person name="Ma J."/>
        </authorList>
    </citation>
    <scope>NUCLEOTIDE SEQUENCE [LARGE SCALE GENOMIC DNA]</scope>
    <source>
        <strain evidence="2">JCM 10425</strain>
    </source>
</reference>
<gene>
    <name evidence="1" type="ORF">GCM10009539_06400</name>
</gene>
<organism evidence="1 2">
    <name type="scientific">Cryptosporangium japonicum</name>
    <dbReference type="NCBI Taxonomy" id="80872"/>
    <lineage>
        <taxon>Bacteria</taxon>
        <taxon>Bacillati</taxon>
        <taxon>Actinomycetota</taxon>
        <taxon>Actinomycetes</taxon>
        <taxon>Cryptosporangiales</taxon>
        <taxon>Cryptosporangiaceae</taxon>
        <taxon>Cryptosporangium</taxon>
    </lineage>
</organism>
<evidence type="ECO:0000313" key="2">
    <source>
        <dbReference type="Proteomes" id="UP001500967"/>
    </source>
</evidence>
<keyword evidence="2" id="KW-1185">Reference proteome</keyword>
<sequence length="98" mass="10668">MAGAIIAPRGAKPPHRNQESLVCYWSASHARRPITQSQGPMNTTGEQTEITTQLTDFRAVRLSDIDPHDPGLARAVKRIVPGHAENGPIPIAMFNSMI</sequence>
<name>A0ABP3D5H9_9ACTN</name>
<dbReference type="EMBL" id="BAAAGX010000004">
    <property type="protein sequence ID" value="GAA0223946.1"/>
    <property type="molecule type" value="Genomic_DNA"/>
</dbReference>
<evidence type="ECO:0008006" key="3">
    <source>
        <dbReference type="Google" id="ProtNLM"/>
    </source>
</evidence>
<accession>A0ABP3D5H9</accession>
<evidence type="ECO:0000313" key="1">
    <source>
        <dbReference type="EMBL" id="GAA0223946.1"/>
    </source>
</evidence>
<dbReference type="Proteomes" id="UP001500967">
    <property type="component" value="Unassembled WGS sequence"/>
</dbReference>